<reference evidence="1" key="1">
    <citation type="journal article" date="2020" name="bioRxiv">
        <title>Chromosome-level reference genome of the European wasp spider Argiope bruennichi: a resource for studies on range expansion and evolutionary adaptation.</title>
        <authorList>
            <person name="Sheffer M.M."/>
            <person name="Hoppe A."/>
            <person name="Krehenwinkel H."/>
            <person name="Uhl G."/>
            <person name="Kuss A.W."/>
            <person name="Jensen L."/>
            <person name="Jensen C."/>
            <person name="Gillespie R.G."/>
            <person name="Hoff K.J."/>
            <person name="Prost S."/>
        </authorList>
    </citation>
    <scope>NUCLEOTIDE SEQUENCE</scope>
</reference>
<dbReference type="Proteomes" id="UP000807504">
    <property type="component" value="Unassembled WGS sequence"/>
</dbReference>
<name>A0A8T0F4N0_ARGBR</name>
<sequence length="70" mass="8447">MLESCLFMLKWTKCLNRWLQILKRIFYVFMKLDTPRASGKDYSKNFQIRPSMDTQDISDLLKLETSMLHK</sequence>
<reference evidence="1" key="2">
    <citation type="submission" date="2020-06" db="EMBL/GenBank/DDBJ databases">
        <authorList>
            <person name="Sheffer M."/>
        </authorList>
    </citation>
    <scope>NUCLEOTIDE SEQUENCE</scope>
</reference>
<comment type="caution">
    <text evidence="1">The sequence shown here is derived from an EMBL/GenBank/DDBJ whole genome shotgun (WGS) entry which is preliminary data.</text>
</comment>
<organism evidence="1 2">
    <name type="scientific">Argiope bruennichi</name>
    <name type="common">Wasp spider</name>
    <name type="synonym">Aranea bruennichi</name>
    <dbReference type="NCBI Taxonomy" id="94029"/>
    <lineage>
        <taxon>Eukaryota</taxon>
        <taxon>Metazoa</taxon>
        <taxon>Ecdysozoa</taxon>
        <taxon>Arthropoda</taxon>
        <taxon>Chelicerata</taxon>
        <taxon>Arachnida</taxon>
        <taxon>Araneae</taxon>
        <taxon>Araneomorphae</taxon>
        <taxon>Entelegynae</taxon>
        <taxon>Araneoidea</taxon>
        <taxon>Araneidae</taxon>
        <taxon>Argiope</taxon>
    </lineage>
</organism>
<proteinExistence type="predicted"/>
<dbReference type="EMBL" id="JABXBU010000030">
    <property type="protein sequence ID" value="KAF8785235.1"/>
    <property type="molecule type" value="Genomic_DNA"/>
</dbReference>
<gene>
    <name evidence="1" type="ORF">HNY73_010807</name>
</gene>
<keyword evidence="2" id="KW-1185">Reference proteome</keyword>
<accession>A0A8T0F4N0</accession>
<evidence type="ECO:0000313" key="2">
    <source>
        <dbReference type="Proteomes" id="UP000807504"/>
    </source>
</evidence>
<dbReference type="AlphaFoldDB" id="A0A8T0F4N0"/>
<evidence type="ECO:0000313" key="1">
    <source>
        <dbReference type="EMBL" id="KAF8785235.1"/>
    </source>
</evidence>
<protein>
    <submittedName>
        <fullName evidence="1">Uncharacterized protein</fullName>
    </submittedName>
</protein>